<dbReference type="AlphaFoldDB" id="A0A0N4XX82"/>
<protein>
    <submittedName>
        <fullName evidence="1 3">Uncharacterized protein</fullName>
    </submittedName>
</protein>
<reference evidence="1 2" key="2">
    <citation type="submission" date="2018-11" db="EMBL/GenBank/DDBJ databases">
        <authorList>
            <consortium name="Pathogen Informatics"/>
        </authorList>
    </citation>
    <scope>NUCLEOTIDE SEQUENCE [LARGE SCALE GENOMIC DNA]</scope>
</reference>
<gene>
    <name evidence="1" type="ORF">NBR_LOCUS7571</name>
</gene>
<evidence type="ECO:0000313" key="1">
    <source>
        <dbReference type="EMBL" id="VDL71160.1"/>
    </source>
</evidence>
<evidence type="ECO:0000313" key="3">
    <source>
        <dbReference type="WBParaSite" id="NBR_0000757001-mRNA-1"/>
    </source>
</evidence>
<dbReference type="Proteomes" id="UP000271162">
    <property type="component" value="Unassembled WGS sequence"/>
</dbReference>
<evidence type="ECO:0000313" key="2">
    <source>
        <dbReference type="Proteomes" id="UP000271162"/>
    </source>
</evidence>
<sequence>MIDYEINEKYLSKFNVNDHFRPNWCITHCKDRKSIKAALNFQPSNSNPAVAKMRSYRIPGEERVQETFSENGDLITQRSDEDPNQYCADPAVAAIADQVFANYTDVENLAEGLNYYVNKPGWAYLVFQVFANYTDVENLAEGLNYYVNKPGWAYLVFQLAPPPGFVTTSNMHIDTNFCMKNYILNVKGVQTEFFMLSGLVQNGHRMLLLTVAFLAVAYAQNNNDNGHKCNTTGIPGETTQNAVPIYDFQTSGADSMRQNWCISYCKGRRSIEAAAVFQPYNSSSPVVALRSYRVPGEKRVFETFKENGEPYAPPSIGLDSGNEFCLDNDMADIADQVFANSTNLQEIAQGLNYYVNKPGWAYLVFQVGPAPGYFFTDMTHIDRNFCIKTYYDMLPDGSDLEFALMAGLVKD</sequence>
<dbReference type="WBParaSite" id="NBR_0000757001-mRNA-1">
    <property type="protein sequence ID" value="NBR_0000757001-mRNA-1"/>
    <property type="gene ID" value="NBR_0000757001"/>
</dbReference>
<organism evidence="3">
    <name type="scientific">Nippostrongylus brasiliensis</name>
    <name type="common">Rat hookworm</name>
    <dbReference type="NCBI Taxonomy" id="27835"/>
    <lineage>
        <taxon>Eukaryota</taxon>
        <taxon>Metazoa</taxon>
        <taxon>Ecdysozoa</taxon>
        <taxon>Nematoda</taxon>
        <taxon>Chromadorea</taxon>
        <taxon>Rhabditida</taxon>
        <taxon>Rhabditina</taxon>
        <taxon>Rhabditomorpha</taxon>
        <taxon>Strongyloidea</taxon>
        <taxon>Heligmosomidae</taxon>
        <taxon>Nippostrongylus</taxon>
    </lineage>
</organism>
<keyword evidence="2" id="KW-1185">Reference proteome</keyword>
<proteinExistence type="predicted"/>
<dbReference type="STRING" id="27835.A0A0N4XX82"/>
<dbReference type="EMBL" id="UYSL01019902">
    <property type="protein sequence ID" value="VDL71160.1"/>
    <property type="molecule type" value="Genomic_DNA"/>
</dbReference>
<accession>A0A0N4XX82</accession>
<name>A0A0N4XX82_NIPBR</name>
<reference evidence="3" key="1">
    <citation type="submission" date="2017-02" db="UniProtKB">
        <authorList>
            <consortium name="WormBaseParasite"/>
        </authorList>
    </citation>
    <scope>IDENTIFICATION</scope>
</reference>